<evidence type="ECO:0000256" key="4">
    <source>
        <dbReference type="ARBA" id="ARBA00023136"/>
    </source>
</evidence>
<dbReference type="RefSeq" id="WP_126044611.1">
    <property type="nucleotide sequence ID" value="NZ_RXFM01000028.1"/>
</dbReference>
<comment type="caution">
    <text evidence="7">The sequence shown here is derived from an EMBL/GenBank/DDBJ whole genome shotgun (WGS) entry which is preliminary data.</text>
</comment>
<dbReference type="Pfam" id="PF01061">
    <property type="entry name" value="ABC2_membrane"/>
    <property type="match status" value="1"/>
</dbReference>
<proteinExistence type="inferred from homology"/>
<comment type="similarity">
    <text evidence="5">Belongs to the ABC-2 integral membrane protein family.</text>
</comment>
<feature type="transmembrane region" description="Helical" evidence="5">
    <location>
        <begin position="100"/>
        <end position="123"/>
    </location>
</feature>
<evidence type="ECO:0000256" key="3">
    <source>
        <dbReference type="ARBA" id="ARBA00022989"/>
    </source>
</evidence>
<feature type="transmembrane region" description="Helical" evidence="5">
    <location>
        <begin position="21"/>
        <end position="42"/>
    </location>
</feature>
<name>A0A429XPD4_9RICK</name>
<dbReference type="PIRSF" id="PIRSF006648">
    <property type="entry name" value="DrrB"/>
    <property type="match status" value="1"/>
</dbReference>
<dbReference type="PROSITE" id="PS51012">
    <property type="entry name" value="ABC_TM2"/>
    <property type="match status" value="1"/>
</dbReference>
<dbReference type="InterPro" id="IPR000412">
    <property type="entry name" value="ABC_2_transport"/>
</dbReference>
<reference evidence="8" key="1">
    <citation type="submission" date="2018-11" db="EMBL/GenBank/DDBJ databases">
        <title>Phylogenetic, genomic, and biogeographic characterization of a novel and ubiquitous marine invertebrate-associated Rickettsiales parasite, Candidatus Marinoinvertebrata rohwerii, gen. nov., sp. nov.</title>
        <authorList>
            <person name="Klinges J.G."/>
            <person name="Rosales S.M."/>
            <person name="Mcminds R."/>
            <person name="Shaver E.C."/>
            <person name="Shantz A."/>
            <person name="Peters E.C."/>
            <person name="Burkepile D.E."/>
            <person name="Silliman B.R."/>
            <person name="Vega Thurber R.L."/>
        </authorList>
    </citation>
    <scope>NUCLEOTIDE SEQUENCE [LARGE SCALE GENOMIC DNA]</scope>
    <source>
        <strain evidence="8">a_cerv_44</strain>
    </source>
</reference>
<feature type="transmembrane region" description="Helical" evidence="5">
    <location>
        <begin position="62"/>
        <end position="80"/>
    </location>
</feature>
<evidence type="ECO:0000313" key="7">
    <source>
        <dbReference type="EMBL" id="RST68497.1"/>
    </source>
</evidence>
<evidence type="ECO:0000313" key="8">
    <source>
        <dbReference type="Proteomes" id="UP000279470"/>
    </source>
</evidence>
<keyword evidence="2 5" id="KW-0812">Transmembrane</keyword>
<dbReference type="GO" id="GO:0043190">
    <property type="term" value="C:ATP-binding cassette (ABC) transporter complex"/>
    <property type="evidence" value="ECO:0007669"/>
    <property type="project" value="InterPro"/>
</dbReference>
<dbReference type="PANTHER" id="PTHR43332">
    <property type="entry name" value="INNER MEMBRANE TRANSPORT PERMEASE YADH-RELATED"/>
    <property type="match status" value="1"/>
</dbReference>
<evidence type="ECO:0000256" key="2">
    <source>
        <dbReference type="ARBA" id="ARBA00022692"/>
    </source>
</evidence>
<keyword evidence="4 5" id="KW-0472">Membrane</keyword>
<dbReference type="GO" id="GO:0140359">
    <property type="term" value="F:ABC-type transporter activity"/>
    <property type="evidence" value="ECO:0007669"/>
    <property type="project" value="InterPro"/>
</dbReference>
<evidence type="ECO:0000259" key="6">
    <source>
        <dbReference type="PROSITE" id="PS51012"/>
    </source>
</evidence>
<feature type="transmembrane region" description="Helical" evidence="5">
    <location>
        <begin position="174"/>
        <end position="195"/>
    </location>
</feature>
<keyword evidence="8" id="KW-1185">Reference proteome</keyword>
<dbReference type="AlphaFoldDB" id="A0A429XPD4"/>
<dbReference type="EMBL" id="RXFM01000028">
    <property type="protein sequence ID" value="RST68497.1"/>
    <property type="molecule type" value="Genomic_DNA"/>
</dbReference>
<dbReference type="NCBIfam" id="NF011648">
    <property type="entry name" value="PRK15066.1"/>
    <property type="match status" value="1"/>
</dbReference>
<keyword evidence="3 5" id="KW-1133">Transmembrane helix</keyword>
<comment type="subcellular location">
    <subcellularLocation>
        <location evidence="5">Cell inner membrane</location>
        <topology evidence="5">Multi-pass membrane protein</topology>
    </subcellularLocation>
    <subcellularLocation>
        <location evidence="1">Membrane</location>
        <topology evidence="1">Multi-pass membrane protein</topology>
    </subcellularLocation>
</comment>
<keyword evidence="5" id="KW-1003">Cell membrane</keyword>
<keyword evidence="5" id="KW-0813">Transport</keyword>
<feature type="transmembrane region" description="Helical" evidence="5">
    <location>
        <begin position="230"/>
        <end position="251"/>
    </location>
</feature>
<dbReference type="OrthoDB" id="9804001at2"/>
<organism evidence="7 8">
    <name type="scientific">Candidatus Aquarickettsia rohweri</name>
    <dbReference type="NCBI Taxonomy" id="2602574"/>
    <lineage>
        <taxon>Bacteria</taxon>
        <taxon>Pseudomonadati</taxon>
        <taxon>Pseudomonadota</taxon>
        <taxon>Alphaproteobacteria</taxon>
        <taxon>Rickettsiales</taxon>
        <taxon>Candidatus Midichloriaceae</taxon>
        <taxon>Candidatus Aquarickettsia</taxon>
    </lineage>
</organism>
<dbReference type="Proteomes" id="UP000279470">
    <property type="component" value="Unassembled WGS sequence"/>
</dbReference>
<feature type="domain" description="ABC transmembrane type-2" evidence="6">
    <location>
        <begin position="23"/>
        <end position="254"/>
    </location>
</feature>
<dbReference type="InterPro" id="IPR047817">
    <property type="entry name" value="ABC2_TM_bact-type"/>
</dbReference>
<dbReference type="PANTHER" id="PTHR43332:SF2">
    <property type="entry name" value="INNER MEMBRANE TRANSPORT PERMEASE YADH"/>
    <property type="match status" value="1"/>
</dbReference>
<dbReference type="InterPro" id="IPR052522">
    <property type="entry name" value="ABC-2_transport_permease"/>
</dbReference>
<evidence type="ECO:0000256" key="5">
    <source>
        <dbReference type="RuleBase" id="RU361157"/>
    </source>
</evidence>
<evidence type="ECO:0000256" key="1">
    <source>
        <dbReference type="ARBA" id="ARBA00004141"/>
    </source>
</evidence>
<dbReference type="PRINTS" id="PR00164">
    <property type="entry name" value="ABC2TRNSPORT"/>
</dbReference>
<protein>
    <recommendedName>
        <fullName evidence="5">Transport permease protein</fullName>
    </recommendedName>
</protein>
<sequence>MKWQINFIGFKTILKKEIIRILRIWPQTLIPPIITTSLYFIIFGEILFKNRFVSIGGQNVAYDQYLIPGLIAMAIIMNSYSSTSSSFFSMKFQKNIDELLLSPLPTWIIIIGYTFGGIFRGILNGLMVLITTLFFITFSIHSFIMCICMIFLMSFFFSVAGIVNSIFSKTFDDIMWFPSFILTPMVYLGGVFFTIEMLPNLWQKITQLNPIYHFISIFRHSFWQIGNFDYISFTSIIFANIILFAFAVYSFNRKLQK</sequence>
<dbReference type="InterPro" id="IPR013525">
    <property type="entry name" value="ABC2_TM"/>
</dbReference>
<feature type="transmembrane region" description="Helical" evidence="5">
    <location>
        <begin position="129"/>
        <end position="162"/>
    </location>
</feature>
<accession>A0A429XPD4</accession>
<gene>
    <name evidence="7" type="ORF">EIC27_02695</name>
</gene>